<dbReference type="Pfam" id="PF07980">
    <property type="entry name" value="SusD_RagB"/>
    <property type="match status" value="1"/>
</dbReference>
<dbReference type="SUPFAM" id="SSF48452">
    <property type="entry name" value="TPR-like"/>
    <property type="match status" value="1"/>
</dbReference>
<reference evidence="8 9" key="1">
    <citation type="submission" date="2019-08" db="EMBL/GenBank/DDBJ databases">
        <title>In-depth cultivation of the pig gut microbiome towards novel bacterial diversity and tailored functional studies.</title>
        <authorList>
            <person name="Wylensek D."/>
            <person name="Hitch T.C.A."/>
            <person name="Clavel T."/>
        </authorList>
    </citation>
    <scope>NUCLEOTIDE SEQUENCE [LARGE SCALE GENOMIC DNA]</scope>
    <source>
        <strain evidence="8 9">LKV-178-WT-2A</strain>
    </source>
</reference>
<evidence type="ECO:0000256" key="4">
    <source>
        <dbReference type="ARBA" id="ARBA00023136"/>
    </source>
</evidence>
<dbReference type="PROSITE" id="PS51257">
    <property type="entry name" value="PROKAR_LIPOPROTEIN"/>
    <property type="match status" value="1"/>
</dbReference>
<name>A0A7K0KHG8_9BACT</name>
<organism evidence="8 9">
    <name type="scientific">Hallella mizrahii</name>
    <dbReference type="NCBI Taxonomy" id="2606637"/>
    <lineage>
        <taxon>Bacteria</taxon>
        <taxon>Pseudomonadati</taxon>
        <taxon>Bacteroidota</taxon>
        <taxon>Bacteroidia</taxon>
        <taxon>Bacteroidales</taxon>
        <taxon>Prevotellaceae</taxon>
        <taxon>Hallella</taxon>
    </lineage>
</organism>
<dbReference type="AlphaFoldDB" id="A0A7K0KHG8"/>
<dbReference type="EMBL" id="VUNG01000036">
    <property type="protein sequence ID" value="MST85387.1"/>
    <property type="molecule type" value="Genomic_DNA"/>
</dbReference>
<comment type="caution">
    <text evidence="8">The sequence shown here is derived from an EMBL/GenBank/DDBJ whole genome shotgun (WGS) entry which is preliminary data.</text>
</comment>
<evidence type="ECO:0000256" key="3">
    <source>
        <dbReference type="ARBA" id="ARBA00022729"/>
    </source>
</evidence>
<keyword evidence="4" id="KW-0472">Membrane</keyword>
<keyword evidence="9" id="KW-1185">Reference proteome</keyword>
<dbReference type="Pfam" id="PF14322">
    <property type="entry name" value="SusD-like_3"/>
    <property type="match status" value="1"/>
</dbReference>
<dbReference type="RefSeq" id="WP_154534974.1">
    <property type="nucleotide sequence ID" value="NZ_VUNG01000036.1"/>
</dbReference>
<evidence type="ECO:0000256" key="5">
    <source>
        <dbReference type="ARBA" id="ARBA00023237"/>
    </source>
</evidence>
<evidence type="ECO:0000256" key="2">
    <source>
        <dbReference type="ARBA" id="ARBA00006275"/>
    </source>
</evidence>
<sequence length="519" mass="58150">MKNIFKYIMFAGVGIFSLSSCNMDEEPTTSITVKDGEKMITTDNLLQYYRNGIATSFRSTLYGNNSMIDEVMCDGFNATIDYGNNYGPVHRTDKGFTDSNDDIASYWSKEYSAISDYDIFIDEANKYYPTAASSIAAKNTAKGEAFFYRAFAYLQLARHFGKDYNPSTASSDLCVPLVLHYDQEAKPARATVAEVYKQIKEDLDSASTLLAGTTGKIRSQRPTIDAVNALYARYYLDTEDYANAAASAIKVLNSAAGYKLSSTMKEMKDEWQDDKGTEPIMQMPGSLTENGTGTNSYYTRCDSYAALTQYKISAIYLDPYFLPSQKVLNLYGDKDLRGMWFSDGYWYLDNDYHACLIGSGLQFQHFYTFNKYLGNPSLTSSYANARQLPKPLLISEMYLIAAEAEFDLGKTAEAKEILNELQTSRGAEATEATAENIHNEWFKETIGEGLRFSCLKRWHTGFNGRAAQPGALKDEVIYTSGDGSTYTGKNFPADDPHWQWPIPSHEIQLNSNLVQNTGY</sequence>
<evidence type="ECO:0000256" key="1">
    <source>
        <dbReference type="ARBA" id="ARBA00004442"/>
    </source>
</evidence>
<dbReference type="InterPro" id="IPR012944">
    <property type="entry name" value="SusD_RagB_dom"/>
</dbReference>
<keyword evidence="5" id="KW-0998">Cell outer membrane</keyword>
<feature type="domain" description="RagB/SusD" evidence="6">
    <location>
        <begin position="394"/>
        <end position="519"/>
    </location>
</feature>
<evidence type="ECO:0000259" key="7">
    <source>
        <dbReference type="Pfam" id="PF14322"/>
    </source>
</evidence>
<evidence type="ECO:0000313" key="9">
    <source>
        <dbReference type="Proteomes" id="UP000438914"/>
    </source>
</evidence>
<dbReference type="InterPro" id="IPR011990">
    <property type="entry name" value="TPR-like_helical_dom_sf"/>
</dbReference>
<protein>
    <submittedName>
        <fullName evidence="8">RagB/SusD family nutrient uptake outer membrane protein</fullName>
    </submittedName>
</protein>
<evidence type="ECO:0000313" key="8">
    <source>
        <dbReference type="EMBL" id="MST85387.1"/>
    </source>
</evidence>
<gene>
    <name evidence="8" type="ORF">FYJ73_12055</name>
</gene>
<dbReference type="Proteomes" id="UP000438914">
    <property type="component" value="Unassembled WGS sequence"/>
</dbReference>
<comment type="similarity">
    <text evidence="2">Belongs to the SusD family.</text>
</comment>
<comment type="subcellular location">
    <subcellularLocation>
        <location evidence="1">Cell outer membrane</location>
    </subcellularLocation>
</comment>
<dbReference type="GO" id="GO:0009279">
    <property type="term" value="C:cell outer membrane"/>
    <property type="evidence" value="ECO:0007669"/>
    <property type="project" value="UniProtKB-SubCell"/>
</dbReference>
<proteinExistence type="inferred from homology"/>
<dbReference type="InterPro" id="IPR033985">
    <property type="entry name" value="SusD-like_N"/>
</dbReference>
<keyword evidence="3" id="KW-0732">Signal</keyword>
<accession>A0A7K0KHG8</accession>
<feature type="domain" description="SusD-like N-terminal" evidence="7">
    <location>
        <begin position="42"/>
        <end position="236"/>
    </location>
</feature>
<evidence type="ECO:0000259" key="6">
    <source>
        <dbReference type="Pfam" id="PF07980"/>
    </source>
</evidence>
<dbReference type="Gene3D" id="1.25.40.390">
    <property type="match status" value="1"/>
</dbReference>